<evidence type="ECO:0000259" key="1">
    <source>
        <dbReference type="Pfam" id="PF01370"/>
    </source>
</evidence>
<accession>A0AAJ0IVI0</accession>
<comment type="caution">
    <text evidence="2">The sequence shown here is derived from an EMBL/GenBank/DDBJ whole genome shotgun (WGS) entry which is preliminary data.</text>
</comment>
<dbReference type="RefSeq" id="WP_039429297.1">
    <property type="nucleotide sequence ID" value="NZ_JSYJ01000176.1"/>
</dbReference>
<dbReference type="SUPFAM" id="SSF51735">
    <property type="entry name" value="NAD(P)-binding Rossmann-fold domains"/>
    <property type="match status" value="1"/>
</dbReference>
<dbReference type="EMBL" id="JSYJ01000176">
    <property type="protein sequence ID" value="KHM91193.1"/>
    <property type="molecule type" value="Genomic_DNA"/>
</dbReference>
<dbReference type="Gene3D" id="3.40.50.720">
    <property type="entry name" value="NAD(P)-binding Rossmann-like Domain"/>
    <property type="match status" value="1"/>
</dbReference>
<gene>
    <name evidence="2" type="ORF">OR61_19845</name>
</gene>
<proteinExistence type="predicted"/>
<organism evidence="2 3">
    <name type="scientific">Xanthomonas vesicatoria</name>
    <dbReference type="NCBI Taxonomy" id="56460"/>
    <lineage>
        <taxon>Bacteria</taxon>
        <taxon>Pseudomonadati</taxon>
        <taxon>Pseudomonadota</taxon>
        <taxon>Gammaproteobacteria</taxon>
        <taxon>Lysobacterales</taxon>
        <taxon>Lysobacteraceae</taxon>
        <taxon>Xanthomonas</taxon>
    </lineage>
</organism>
<evidence type="ECO:0000313" key="3">
    <source>
        <dbReference type="Proteomes" id="UP000030969"/>
    </source>
</evidence>
<feature type="domain" description="NAD-dependent epimerase/dehydratase" evidence="1">
    <location>
        <begin position="6"/>
        <end position="72"/>
    </location>
</feature>
<dbReference type="AlphaFoldDB" id="A0AAJ0IVI0"/>
<protein>
    <submittedName>
        <fullName evidence="2">NAD-dependent dehydratase</fullName>
    </submittedName>
</protein>
<name>A0AAJ0IVI0_9XANT</name>
<dbReference type="PANTHER" id="PTHR32487:SF0">
    <property type="entry name" value="3-OXO-DELTA(4,5)-STEROID 5-BETA-REDUCTASE"/>
    <property type="match status" value="1"/>
</dbReference>
<feature type="non-terminal residue" evidence="2">
    <location>
        <position position="91"/>
    </location>
</feature>
<dbReference type="Proteomes" id="UP000030969">
    <property type="component" value="Unassembled WGS sequence"/>
</dbReference>
<dbReference type="Pfam" id="PF01370">
    <property type="entry name" value="Epimerase"/>
    <property type="match status" value="1"/>
</dbReference>
<dbReference type="InterPro" id="IPR036291">
    <property type="entry name" value="NAD(P)-bd_dom_sf"/>
</dbReference>
<evidence type="ECO:0000313" key="2">
    <source>
        <dbReference type="EMBL" id="KHM91193.1"/>
    </source>
</evidence>
<dbReference type="InterPro" id="IPR001509">
    <property type="entry name" value="Epimerase_deHydtase"/>
</dbReference>
<reference evidence="2 3" key="1">
    <citation type="submission" date="2014-11" db="EMBL/GenBank/DDBJ databases">
        <title>Draft Genome Sequences of Xanthomonas vesicatoria Strains from the Balkan Peninsula.</title>
        <authorList>
            <person name="Vancheva T."/>
            <person name="Lefeuvre P."/>
            <person name="Bogatzevska N."/>
            <person name="Moncheva P."/>
            <person name="Koebnik R."/>
        </authorList>
    </citation>
    <scope>NUCLEOTIDE SEQUENCE [LARGE SCALE GENOMIC DNA]</scope>
    <source>
        <strain evidence="2 3">53M</strain>
    </source>
</reference>
<dbReference type="PANTHER" id="PTHR32487">
    <property type="entry name" value="3-OXO-DELTA(4,5)-STEROID 5-BETA-REDUCTASE"/>
    <property type="match status" value="1"/>
</dbReference>
<sequence>MRKGIALIVGVTGISGYNLANVLVADGWTVYGLARRPLQHDGVIPVAADLLDAVSTDNALRGLPITHVFFCTWTRRDTERENVEANGAMMR</sequence>